<reference evidence="8 9" key="1">
    <citation type="journal article" date="2017" name="Genome Biol.">
        <title>New reference genome sequences of hot pepper reveal the massive evolution of plant disease-resistance genes by retroduplication.</title>
        <authorList>
            <person name="Kim S."/>
            <person name="Park J."/>
            <person name="Yeom S.I."/>
            <person name="Kim Y.M."/>
            <person name="Seo E."/>
            <person name="Kim K.T."/>
            <person name="Kim M.S."/>
            <person name="Lee J.M."/>
            <person name="Cheong K."/>
            <person name="Shin H.S."/>
            <person name="Kim S.B."/>
            <person name="Han K."/>
            <person name="Lee J."/>
            <person name="Park M."/>
            <person name="Lee H.A."/>
            <person name="Lee H.Y."/>
            <person name="Lee Y."/>
            <person name="Oh S."/>
            <person name="Lee J.H."/>
            <person name="Choi E."/>
            <person name="Choi E."/>
            <person name="Lee S.E."/>
            <person name="Jeon J."/>
            <person name="Kim H."/>
            <person name="Choi G."/>
            <person name="Song H."/>
            <person name="Lee J."/>
            <person name="Lee S.C."/>
            <person name="Kwon J.K."/>
            <person name="Lee H.Y."/>
            <person name="Koo N."/>
            <person name="Hong Y."/>
            <person name="Kim R.W."/>
            <person name="Kang W.H."/>
            <person name="Huh J.H."/>
            <person name="Kang B.C."/>
            <person name="Yang T.J."/>
            <person name="Lee Y.H."/>
            <person name="Bennetzen J.L."/>
            <person name="Choi D."/>
        </authorList>
    </citation>
    <scope>NUCLEOTIDE SEQUENCE [LARGE SCALE GENOMIC DNA]</scope>
    <source>
        <strain evidence="9">cv. PBC81</strain>
    </source>
</reference>
<evidence type="ECO:0000259" key="7">
    <source>
        <dbReference type="Pfam" id="PF07227"/>
    </source>
</evidence>
<reference evidence="9" key="2">
    <citation type="journal article" date="2017" name="J. Anim. Genet.">
        <title>Multiple reference genome sequences of hot pepper reveal the massive evolution of plant disease resistance genes by retroduplication.</title>
        <authorList>
            <person name="Kim S."/>
            <person name="Park J."/>
            <person name="Yeom S.-I."/>
            <person name="Kim Y.-M."/>
            <person name="Seo E."/>
            <person name="Kim K.-T."/>
            <person name="Kim M.-S."/>
            <person name="Lee J.M."/>
            <person name="Cheong K."/>
            <person name="Shin H.-S."/>
            <person name="Kim S.-B."/>
            <person name="Han K."/>
            <person name="Lee J."/>
            <person name="Park M."/>
            <person name="Lee H.-A."/>
            <person name="Lee H.-Y."/>
            <person name="Lee Y."/>
            <person name="Oh S."/>
            <person name="Lee J.H."/>
            <person name="Choi E."/>
            <person name="Choi E."/>
            <person name="Lee S.E."/>
            <person name="Jeon J."/>
            <person name="Kim H."/>
            <person name="Choi G."/>
            <person name="Song H."/>
            <person name="Lee J."/>
            <person name="Lee S.-C."/>
            <person name="Kwon J.-K."/>
            <person name="Lee H.-Y."/>
            <person name="Koo N."/>
            <person name="Hong Y."/>
            <person name="Kim R.W."/>
            <person name="Kang W.-H."/>
            <person name="Huh J.H."/>
            <person name="Kang B.-C."/>
            <person name="Yang T.-J."/>
            <person name="Lee Y.-H."/>
            <person name="Bennetzen J.L."/>
            <person name="Choi D."/>
        </authorList>
    </citation>
    <scope>NUCLEOTIDE SEQUENCE [LARGE SCALE GENOMIC DNA]</scope>
    <source>
        <strain evidence="9">cv. PBC81</strain>
    </source>
</reference>
<dbReference type="PRINTS" id="PR01544">
    <property type="entry name" value="ARATH130DUF"/>
</dbReference>
<evidence type="ECO:0000313" key="9">
    <source>
        <dbReference type="Proteomes" id="UP000224567"/>
    </source>
</evidence>
<dbReference type="GO" id="GO:0010492">
    <property type="term" value="P:maintenance of shoot apical meristem identity"/>
    <property type="evidence" value="ECO:0007669"/>
    <property type="project" value="TreeGrafter"/>
</dbReference>
<dbReference type="Pfam" id="PF07227">
    <property type="entry name" value="PHD_Oberon"/>
    <property type="match status" value="1"/>
</dbReference>
<dbReference type="GO" id="GO:0010078">
    <property type="term" value="P:maintenance of root meristem identity"/>
    <property type="evidence" value="ECO:0007669"/>
    <property type="project" value="TreeGrafter"/>
</dbReference>
<evidence type="ECO:0000256" key="1">
    <source>
        <dbReference type="ARBA" id="ARBA00004123"/>
    </source>
</evidence>
<protein>
    <recommendedName>
        <fullName evidence="7">Oberon-like PHD finger domain-containing protein</fullName>
    </recommendedName>
</protein>
<feature type="compositionally biased region" description="Basic and acidic residues" evidence="6">
    <location>
        <begin position="241"/>
        <end position="260"/>
    </location>
</feature>
<dbReference type="InterPro" id="IPR047578">
    <property type="entry name" value="OBE1-like_PHD"/>
</dbReference>
<dbReference type="GO" id="GO:0010071">
    <property type="term" value="P:root meristem specification"/>
    <property type="evidence" value="ECO:0007669"/>
    <property type="project" value="TreeGrafter"/>
</dbReference>
<feature type="region of interest" description="Disordered" evidence="6">
    <location>
        <begin position="235"/>
        <end position="260"/>
    </location>
</feature>
<keyword evidence="5" id="KW-0539">Nucleus</keyword>
<evidence type="ECO:0000313" key="8">
    <source>
        <dbReference type="EMBL" id="PHT47939.1"/>
    </source>
</evidence>
<sequence length="761" mass="85592">MVSYTSKERVVVLEDQNQQSKICVEWDFLELTEYIGNSSERVAENEKVEAEVREKDVNLDLYSKRVDEKEEIMAENRGKKPKDGILDPSYKMVAENEKIHAEIGEKELILDLSCKTVAENEQIQVENIEKEPKDGILDLSCKRVVENEEIQTEIGGKQSKFGTLDLSLALPSSSSIQQLCKRVAQNEEIHAEITEKSVILDISTKRVAENEEVHTENGEKAGIFDLSSKRVAENEEIQTGNREKDGILDQSSKRSADNEEIRAEIRGKKPKFGTLDLSLYLPSSSSSRQSLEPSNNNTRIGYFRNGSLSSCYSHPFSHNLSYSLTLSSSKDSEYSGERLNWSVFSQFRPVEGGDFRFTSHSHGTSLALGCRLQVNKDNDIDRISSSDSNPFFLFELPARPTGDSRVSGSTDGGRALELYQPKRILREIVSESVPFMAQIVQELPDETVESTKEYLRSLISIPEKDFFLSLQNRLNQRSDLTIETLSECNKTQLEFFVAIKMGHISFLSLENHLQATELIEIFSLERCRNICCKRVLPVENCQCKICSRNKGFCSECMCQVCFNFDHASNTFSWIGCDRCLHWCHAVCAVQRNFIKPGPSINGPSGPTEMQFHCLGCGHPSEMFGFARAVYLHCAKGWSGETLIEELGYVRKLFDGSEDFKGKELHAITCGLCNKLEKKMISPSDACDFIFHFFKYTDGLSQFLSSSFPASITLLTKSSFNIMGSSNGTIGMITVDHHQDDAKDPSKSDKMIGDICSAIKER</sequence>
<dbReference type="GO" id="GO:0005634">
    <property type="term" value="C:nucleus"/>
    <property type="evidence" value="ECO:0007669"/>
    <property type="project" value="UniProtKB-SubCell"/>
</dbReference>
<keyword evidence="9" id="KW-1185">Reference proteome</keyword>
<feature type="domain" description="Oberon-like PHD finger" evidence="7">
    <location>
        <begin position="527"/>
        <end position="650"/>
    </location>
</feature>
<dbReference type="Proteomes" id="UP000224567">
    <property type="component" value="Unassembled WGS sequence"/>
</dbReference>
<dbReference type="CDD" id="cd15612">
    <property type="entry name" value="PHD_OBE1_like"/>
    <property type="match status" value="1"/>
</dbReference>
<organism evidence="8 9">
    <name type="scientific">Capsicum baccatum</name>
    <name type="common">Peruvian pepper</name>
    <dbReference type="NCBI Taxonomy" id="33114"/>
    <lineage>
        <taxon>Eukaryota</taxon>
        <taxon>Viridiplantae</taxon>
        <taxon>Streptophyta</taxon>
        <taxon>Embryophyta</taxon>
        <taxon>Tracheophyta</taxon>
        <taxon>Spermatophyta</taxon>
        <taxon>Magnoliopsida</taxon>
        <taxon>eudicotyledons</taxon>
        <taxon>Gunneridae</taxon>
        <taxon>Pentapetalae</taxon>
        <taxon>asterids</taxon>
        <taxon>lamiids</taxon>
        <taxon>Solanales</taxon>
        <taxon>Solanaceae</taxon>
        <taxon>Solanoideae</taxon>
        <taxon>Capsiceae</taxon>
        <taxon>Capsicum</taxon>
    </lineage>
</organism>
<evidence type="ECO:0000256" key="3">
    <source>
        <dbReference type="ARBA" id="ARBA00022771"/>
    </source>
</evidence>
<accession>A0A2G2WRX3</accession>
<evidence type="ECO:0000256" key="4">
    <source>
        <dbReference type="ARBA" id="ARBA00022833"/>
    </source>
</evidence>
<comment type="caution">
    <text evidence="8">The sequence shown here is derived from an EMBL/GenBank/DDBJ whole genome shotgun (WGS) entry which is preliminary data.</text>
</comment>
<gene>
    <name evidence="8" type="ORF">CQW23_12147</name>
</gene>
<dbReference type="GO" id="GO:0010468">
    <property type="term" value="P:regulation of gene expression"/>
    <property type="evidence" value="ECO:0007669"/>
    <property type="project" value="TreeGrafter"/>
</dbReference>
<evidence type="ECO:0000256" key="5">
    <source>
        <dbReference type="ARBA" id="ARBA00023242"/>
    </source>
</evidence>
<dbReference type="GO" id="GO:0008270">
    <property type="term" value="F:zinc ion binding"/>
    <property type="evidence" value="ECO:0007669"/>
    <property type="project" value="UniProtKB-KW"/>
</dbReference>
<dbReference type="AlphaFoldDB" id="A0A2G2WRX3"/>
<dbReference type="InterPro" id="IPR004082">
    <property type="entry name" value="OBERON"/>
</dbReference>
<keyword evidence="2" id="KW-0479">Metal-binding</keyword>
<dbReference type="STRING" id="33114.A0A2G2WRX3"/>
<dbReference type="OrthoDB" id="1283881at2759"/>
<dbReference type="EMBL" id="MLFT02000005">
    <property type="protein sequence ID" value="PHT47939.1"/>
    <property type="molecule type" value="Genomic_DNA"/>
</dbReference>
<keyword evidence="4" id="KW-0862">Zinc</keyword>
<evidence type="ECO:0000256" key="6">
    <source>
        <dbReference type="SAM" id="MobiDB-lite"/>
    </source>
</evidence>
<keyword evidence="3" id="KW-0863">Zinc-finger</keyword>
<evidence type="ECO:0000256" key="2">
    <source>
        <dbReference type="ARBA" id="ARBA00022723"/>
    </source>
</evidence>
<comment type="subcellular location">
    <subcellularLocation>
        <location evidence="1">Nucleus</location>
    </subcellularLocation>
</comment>
<name>A0A2G2WRX3_CAPBA</name>
<dbReference type="InterPro" id="IPR032881">
    <property type="entry name" value="Oberon-like_PHD"/>
</dbReference>
<proteinExistence type="predicted"/>
<dbReference type="PANTHER" id="PTHR21736:SF40">
    <property type="entry name" value="OBERON-LIKE PHD FINGER DOMAIN-CONTAINING PROTEIN"/>
    <property type="match status" value="1"/>
</dbReference>
<dbReference type="PANTHER" id="PTHR21736">
    <property type="entry name" value="VERNALIZATION-INSENSITIVE PROTEIN 3"/>
    <property type="match status" value="1"/>
</dbReference>